<evidence type="ECO:0008006" key="7">
    <source>
        <dbReference type="Google" id="ProtNLM"/>
    </source>
</evidence>
<feature type="compositionally biased region" description="Polar residues" evidence="2">
    <location>
        <begin position="69"/>
        <end position="80"/>
    </location>
</feature>
<gene>
    <name evidence="5" type="ORF">EIG79_01110</name>
</gene>
<protein>
    <recommendedName>
        <fullName evidence="7">Mu-like prophage FluMu protein gp35</fullName>
    </recommendedName>
</protein>
<feature type="domain" description="HeH/LEM" evidence="3">
    <location>
        <begin position="85"/>
        <end position="116"/>
    </location>
</feature>
<dbReference type="SUPFAM" id="SSF160059">
    <property type="entry name" value="PriA/YqbF domain"/>
    <property type="match status" value="1"/>
</dbReference>
<proteinExistence type="predicted"/>
<evidence type="ECO:0000259" key="3">
    <source>
        <dbReference type="Pfam" id="PF12949"/>
    </source>
</evidence>
<evidence type="ECO:0000259" key="4">
    <source>
        <dbReference type="Pfam" id="PF17891"/>
    </source>
</evidence>
<dbReference type="RefSeq" id="WP_130238436.1">
    <property type="nucleotide sequence ID" value="NZ_RQXS01000002.1"/>
</dbReference>
<dbReference type="Pfam" id="PF12949">
    <property type="entry name" value="HeH"/>
    <property type="match status" value="1"/>
</dbReference>
<feature type="region of interest" description="Disordered" evidence="2">
    <location>
        <begin position="56"/>
        <end position="80"/>
    </location>
</feature>
<sequence>MSDIIIVKNRIKEGYRRAGLALAKGDNRFSPESLTPAQLAALHVDPRLSVVLETVENNGGSEGVSGNSADNQTESEMDNQLVSANLTVEQLKTKLSELAIEFKASSKKEELVALLEAALANGRGE</sequence>
<dbReference type="Gene3D" id="1.10.720.30">
    <property type="entry name" value="SAP domain"/>
    <property type="match status" value="1"/>
</dbReference>
<dbReference type="InterPro" id="IPR036361">
    <property type="entry name" value="SAP_dom_sf"/>
</dbReference>
<feature type="compositionally biased region" description="Low complexity" evidence="2">
    <location>
        <begin position="56"/>
        <end position="68"/>
    </location>
</feature>
<dbReference type="Proteomes" id="UP000294229">
    <property type="component" value="Unassembled WGS sequence"/>
</dbReference>
<keyword evidence="1" id="KW-0175">Coiled coil</keyword>
<reference evidence="5 6" key="1">
    <citation type="submission" date="2018-11" db="EMBL/GenBank/DDBJ databases">
        <title>Sequencing Av. paragallinarum serogroups.</title>
        <authorList>
            <person name="Hellmuth J.E."/>
            <person name="Boucher C.E."/>
            <person name="Cason E.D."/>
        </authorList>
    </citation>
    <scope>NUCLEOTIDE SEQUENCE [LARGE SCALE GENOMIC DNA]</scope>
    <source>
        <strain evidence="5 6">SA-3</strain>
    </source>
</reference>
<name>A0A8B3TFW6_AVIPA</name>
<dbReference type="InterPro" id="IPR041227">
    <property type="entry name" value="FluMu_N"/>
</dbReference>
<feature type="domain" description="Mu-like prophage FluMu N-terminal" evidence="4">
    <location>
        <begin position="5"/>
        <end position="50"/>
    </location>
</feature>
<dbReference type="Pfam" id="PF17891">
    <property type="entry name" value="FluMu_N"/>
    <property type="match status" value="1"/>
</dbReference>
<dbReference type="EMBL" id="RQXS01000002">
    <property type="protein sequence ID" value="RZN61364.1"/>
    <property type="molecule type" value="Genomic_DNA"/>
</dbReference>
<dbReference type="AlphaFoldDB" id="A0A8B3TFW6"/>
<dbReference type="Gene3D" id="3.40.5.80">
    <property type="match status" value="1"/>
</dbReference>
<evidence type="ECO:0000256" key="1">
    <source>
        <dbReference type="SAM" id="Coils"/>
    </source>
</evidence>
<dbReference type="SUPFAM" id="SSF68912">
    <property type="entry name" value="Rho N-terminal domain-like"/>
    <property type="match status" value="1"/>
</dbReference>
<dbReference type="InterPro" id="IPR036269">
    <property type="entry name" value="Rho_N_sf"/>
</dbReference>
<dbReference type="InterPro" id="IPR025856">
    <property type="entry name" value="HeH/LEM_domain"/>
</dbReference>
<evidence type="ECO:0000313" key="6">
    <source>
        <dbReference type="Proteomes" id="UP000294229"/>
    </source>
</evidence>
<accession>A0A8B3TFW6</accession>
<organism evidence="5 6">
    <name type="scientific">Avibacterium paragallinarum</name>
    <name type="common">Haemophilus gallinarum</name>
    <dbReference type="NCBI Taxonomy" id="728"/>
    <lineage>
        <taxon>Bacteria</taxon>
        <taxon>Pseudomonadati</taxon>
        <taxon>Pseudomonadota</taxon>
        <taxon>Gammaproteobacteria</taxon>
        <taxon>Pasteurellales</taxon>
        <taxon>Pasteurellaceae</taxon>
        <taxon>Avibacterium</taxon>
    </lineage>
</organism>
<evidence type="ECO:0000313" key="5">
    <source>
        <dbReference type="EMBL" id="RZN61364.1"/>
    </source>
</evidence>
<comment type="caution">
    <text evidence="5">The sequence shown here is derived from an EMBL/GenBank/DDBJ whole genome shotgun (WGS) entry which is preliminary data.</text>
</comment>
<feature type="coiled-coil region" evidence="1">
    <location>
        <begin position="81"/>
        <end position="108"/>
    </location>
</feature>
<evidence type="ECO:0000256" key="2">
    <source>
        <dbReference type="SAM" id="MobiDB-lite"/>
    </source>
</evidence>